<protein>
    <submittedName>
        <fullName evidence="1">Uncharacterized protein</fullName>
    </submittedName>
</protein>
<evidence type="ECO:0000313" key="2">
    <source>
        <dbReference type="Proteomes" id="UP000076858"/>
    </source>
</evidence>
<dbReference type="EMBL" id="LRGB01001005">
    <property type="protein sequence ID" value="KZS14103.1"/>
    <property type="molecule type" value="Genomic_DNA"/>
</dbReference>
<gene>
    <name evidence="1" type="ORF">APZ42_020772</name>
</gene>
<dbReference type="AlphaFoldDB" id="A0A164XDC2"/>
<accession>A0A164XDC2</accession>
<evidence type="ECO:0000313" key="1">
    <source>
        <dbReference type="EMBL" id="KZS14103.1"/>
    </source>
</evidence>
<dbReference type="Proteomes" id="UP000076858">
    <property type="component" value="Unassembled WGS sequence"/>
</dbReference>
<reference evidence="1 2" key="1">
    <citation type="submission" date="2016-03" db="EMBL/GenBank/DDBJ databases">
        <title>EvidentialGene: Evidence-directed Construction of Genes on Genomes.</title>
        <authorList>
            <person name="Gilbert D.G."/>
            <person name="Choi J.-H."/>
            <person name="Mockaitis K."/>
            <person name="Colbourne J."/>
            <person name="Pfrender M."/>
        </authorList>
    </citation>
    <scope>NUCLEOTIDE SEQUENCE [LARGE SCALE GENOMIC DNA]</scope>
    <source>
        <strain evidence="1 2">Xinb3</strain>
        <tissue evidence="1">Complete organism</tissue>
    </source>
</reference>
<keyword evidence="2" id="KW-1185">Reference proteome</keyword>
<name>A0A164XDC2_9CRUS</name>
<sequence length="92" mass="10712">MFKKIFQLCGKGQMKHLFSHFVRSVLLDIWLRAQPSAKYSRFFVRQKISTQKNGGKLVSNRGWVRYLSSGGTQNFCYCSMTHFPRCASLKNK</sequence>
<organism evidence="1 2">
    <name type="scientific">Daphnia magna</name>
    <dbReference type="NCBI Taxonomy" id="35525"/>
    <lineage>
        <taxon>Eukaryota</taxon>
        <taxon>Metazoa</taxon>
        <taxon>Ecdysozoa</taxon>
        <taxon>Arthropoda</taxon>
        <taxon>Crustacea</taxon>
        <taxon>Branchiopoda</taxon>
        <taxon>Diplostraca</taxon>
        <taxon>Cladocera</taxon>
        <taxon>Anomopoda</taxon>
        <taxon>Daphniidae</taxon>
        <taxon>Daphnia</taxon>
    </lineage>
</organism>
<comment type="caution">
    <text evidence="1">The sequence shown here is derived from an EMBL/GenBank/DDBJ whole genome shotgun (WGS) entry which is preliminary data.</text>
</comment>
<proteinExistence type="predicted"/>